<reference evidence="10" key="1">
    <citation type="submission" date="2018-05" db="EMBL/GenBank/DDBJ databases">
        <authorList>
            <person name="Lanie J.A."/>
            <person name="Ng W.-L."/>
            <person name="Kazmierczak K.M."/>
            <person name="Andrzejewski T.M."/>
            <person name="Davidsen T.M."/>
            <person name="Wayne K.J."/>
            <person name="Tettelin H."/>
            <person name="Glass J.I."/>
            <person name="Rusch D."/>
            <person name="Podicherti R."/>
            <person name="Tsui H.-C.T."/>
            <person name="Winkler M.E."/>
        </authorList>
    </citation>
    <scope>NUCLEOTIDE SEQUENCE</scope>
</reference>
<name>A0A381RF71_9ZZZZ</name>
<keyword evidence="5 8" id="KW-0812">Transmembrane</keyword>
<proteinExistence type="predicted"/>
<feature type="transmembrane region" description="Helical" evidence="8">
    <location>
        <begin position="90"/>
        <end position="115"/>
    </location>
</feature>
<dbReference type="NCBIfam" id="NF006939">
    <property type="entry name" value="PRK09421.1"/>
    <property type="match status" value="1"/>
</dbReference>
<feature type="domain" description="ABC transmembrane type-1" evidence="9">
    <location>
        <begin position="11"/>
        <end position="218"/>
    </location>
</feature>
<evidence type="ECO:0000256" key="4">
    <source>
        <dbReference type="ARBA" id="ARBA00022505"/>
    </source>
</evidence>
<feature type="transmembrane region" description="Helical" evidence="8">
    <location>
        <begin position="198"/>
        <end position="218"/>
    </location>
</feature>
<evidence type="ECO:0000256" key="8">
    <source>
        <dbReference type="SAM" id="Phobius"/>
    </source>
</evidence>
<dbReference type="InterPro" id="IPR035906">
    <property type="entry name" value="MetI-like_sf"/>
</dbReference>
<evidence type="ECO:0000256" key="7">
    <source>
        <dbReference type="ARBA" id="ARBA00023136"/>
    </source>
</evidence>
<dbReference type="PROSITE" id="PS50928">
    <property type="entry name" value="ABC_TM1"/>
    <property type="match status" value="1"/>
</dbReference>
<dbReference type="NCBIfam" id="TIGR02141">
    <property type="entry name" value="modB_ABC"/>
    <property type="match status" value="1"/>
</dbReference>
<dbReference type="GO" id="GO:0005886">
    <property type="term" value="C:plasma membrane"/>
    <property type="evidence" value="ECO:0007669"/>
    <property type="project" value="UniProtKB-SubCell"/>
</dbReference>
<evidence type="ECO:0000256" key="1">
    <source>
        <dbReference type="ARBA" id="ARBA00004651"/>
    </source>
</evidence>
<feature type="transmembrane region" description="Helical" evidence="8">
    <location>
        <begin position="12"/>
        <end position="37"/>
    </location>
</feature>
<dbReference type="EMBL" id="UINC01001895">
    <property type="protein sequence ID" value="SUZ90445.1"/>
    <property type="molecule type" value="Genomic_DNA"/>
</dbReference>
<sequence>MGLTNTEWTAVVLSIRVALVAVLISLPFGIAVGWLLARREFRGKWAIETLVNLTLVLPPVVTGYLLLRMFGRRTWVGMWLQDTLGIELAFTWWAAAIASAALGFPLMVRAIRLAFRGVDTRLEDAARSLGSSPFDSFWRVSLPLARGGIISGTVLAFARSLGEFGATITFAGNIPGATQTLPLAVFSEMNRADGDGTFRLAIVAVVLAGVALATSEWLERRGAGP</sequence>
<evidence type="ECO:0000256" key="3">
    <source>
        <dbReference type="ARBA" id="ARBA00022475"/>
    </source>
</evidence>
<evidence type="ECO:0000256" key="5">
    <source>
        <dbReference type="ARBA" id="ARBA00022692"/>
    </source>
</evidence>
<dbReference type="InterPro" id="IPR011867">
    <property type="entry name" value="ModB_ABC"/>
</dbReference>
<dbReference type="PANTHER" id="PTHR30183:SF3">
    <property type="entry name" value="MOLYBDENUM TRANSPORT SYSTEM PERMEASE PROTEIN MODB"/>
    <property type="match status" value="1"/>
</dbReference>
<keyword evidence="2" id="KW-0813">Transport</keyword>
<dbReference type="Pfam" id="PF00528">
    <property type="entry name" value="BPD_transp_1"/>
    <property type="match status" value="1"/>
</dbReference>
<keyword evidence="4" id="KW-0500">Molybdenum</keyword>
<evidence type="ECO:0000256" key="6">
    <source>
        <dbReference type="ARBA" id="ARBA00022989"/>
    </source>
</evidence>
<keyword evidence="7 8" id="KW-0472">Membrane</keyword>
<dbReference type="GO" id="GO:0015098">
    <property type="term" value="F:molybdate ion transmembrane transporter activity"/>
    <property type="evidence" value="ECO:0007669"/>
    <property type="project" value="InterPro"/>
</dbReference>
<comment type="subcellular location">
    <subcellularLocation>
        <location evidence="1">Cell membrane</location>
        <topology evidence="1">Multi-pass membrane protein</topology>
    </subcellularLocation>
</comment>
<evidence type="ECO:0000259" key="9">
    <source>
        <dbReference type="PROSITE" id="PS50928"/>
    </source>
</evidence>
<dbReference type="Gene3D" id="1.10.3720.10">
    <property type="entry name" value="MetI-like"/>
    <property type="match status" value="1"/>
</dbReference>
<organism evidence="10">
    <name type="scientific">marine metagenome</name>
    <dbReference type="NCBI Taxonomy" id="408172"/>
    <lineage>
        <taxon>unclassified sequences</taxon>
        <taxon>metagenomes</taxon>
        <taxon>ecological metagenomes</taxon>
    </lineage>
</organism>
<feature type="transmembrane region" description="Helical" evidence="8">
    <location>
        <begin position="49"/>
        <end position="70"/>
    </location>
</feature>
<evidence type="ECO:0000313" key="10">
    <source>
        <dbReference type="EMBL" id="SUZ90445.1"/>
    </source>
</evidence>
<evidence type="ECO:0000256" key="2">
    <source>
        <dbReference type="ARBA" id="ARBA00022448"/>
    </source>
</evidence>
<accession>A0A381RF71</accession>
<dbReference type="InterPro" id="IPR000515">
    <property type="entry name" value="MetI-like"/>
</dbReference>
<gene>
    <name evidence="10" type="ORF">METZ01_LOCUS43299</name>
</gene>
<dbReference type="CDD" id="cd06261">
    <property type="entry name" value="TM_PBP2"/>
    <property type="match status" value="1"/>
</dbReference>
<dbReference type="PANTHER" id="PTHR30183">
    <property type="entry name" value="MOLYBDENUM TRANSPORT SYSTEM PERMEASE PROTEIN MODB"/>
    <property type="match status" value="1"/>
</dbReference>
<keyword evidence="6 8" id="KW-1133">Transmembrane helix</keyword>
<protein>
    <recommendedName>
        <fullName evidence="9">ABC transmembrane type-1 domain-containing protein</fullName>
    </recommendedName>
</protein>
<dbReference type="AlphaFoldDB" id="A0A381RF71"/>
<keyword evidence="3" id="KW-1003">Cell membrane</keyword>
<dbReference type="SUPFAM" id="SSF161098">
    <property type="entry name" value="MetI-like"/>
    <property type="match status" value="1"/>
</dbReference>